<dbReference type="GO" id="GO:0016020">
    <property type="term" value="C:membrane"/>
    <property type="evidence" value="ECO:0007669"/>
    <property type="project" value="UniProtKB-SubCell"/>
</dbReference>
<dbReference type="PANTHER" id="PTHR16932:SF18">
    <property type="entry name" value="INTERFERON, ALPHA-INDUCIBLE PROTEIN 27-LIKE 2"/>
    <property type="match status" value="1"/>
</dbReference>
<name>A0A8B8ADR3_CRAVI</name>
<keyword evidence="6" id="KW-0479">Metal-binding</keyword>
<dbReference type="InterPro" id="IPR001841">
    <property type="entry name" value="Znf_RING"/>
</dbReference>
<organism evidence="15 16">
    <name type="scientific">Crassostrea virginica</name>
    <name type="common">Eastern oyster</name>
    <dbReference type="NCBI Taxonomy" id="6565"/>
    <lineage>
        <taxon>Eukaryota</taxon>
        <taxon>Metazoa</taxon>
        <taxon>Spiralia</taxon>
        <taxon>Lophotrochozoa</taxon>
        <taxon>Mollusca</taxon>
        <taxon>Bivalvia</taxon>
        <taxon>Autobranchia</taxon>
        <taxon>Pteriomorphia</taxon>
        <taxon>Ostreida</taxon>
        <taxon>Ostreoidea</taxon>
        <taxon>Ostreidae</taxon>
        <taxon>Crassostrea</taxon>
    </lineage>
</organism>
<dbReference type="SUPFAM" id="SSF57850">
    <property type="entry name" value="RING/U-box"/>
    <property type="match status" value="1"/>
</dbReference>
<evidence type="ECO:0000256" key="4">
    <source>
        <dbReference type="ARBA" id="ARBA00022692"/>
    </source>
</evidence>
<evidence type="ECO:0000256" key="6">
    <source>
        <dbReference type="ARBA" id="ARBA00022723"/>
    </source>
</evidence>
<evidence type="ECO:0000256" key="8">
    <source>
        <dbReference type="ARBA" id="ARBA00022833"/>
    </source>
</evidence>
<protein>
    <submittedName>
        <fullName evidence="16">Death-associated inhibitor of apoptosis 2-like</fullName>
    </submittedName>
</protein>
<reference evidence="16" key="1">
    <citation type="submission" date="2025-08" db="UniProtKB">
        <authorList>
            <consortium name="RefSeq"/>
        </authorList>
    </citation>
    <scope>IDENTIFICATION</scope>
    <source>
        <tissue evidence="16">Whole sample</tissue>
    </source>
</reference>
<evidence type="ECO:0000256" key="9">
    <source>
        <dbReference type="ARBA" id="ARBA00022989"/>
    </source>
</evidence>
<dbReference type="Pfam" id="PF06140">
    <property type="entry name" value="Ifi-6-16"/>
    <property type="match status" value="1"/>
</dbReference>
<feature type="region of interest" description="Disordered" evidence="12">
    <location>
        <begin position="193"/>
        <end position="272"/>
    </location>
</feature>
<evidence type="ECO:0000313" key="16">
    <source>
        <dbReference type="RefSeq" id="XP_022288628.1"/>
    </source>
</evidence>
<dbReference type="RefSeq" id="XP_022288628.1">
    <property type="nucleotide sequence ID" value="XM_022432920.1"/>
</dbReference>
<dbReference type="InterPro" id="IPR013083">
    <property type="entry name" value="Znf_RING/FYVE/PHD"/>
</dbReference>
<dbReference type="FunFam" id="1.10.1170.10:FF:000002">
    <property type="entry name" value="Baculoviral IAP repeat containing 7"/>
    <property type="match status" value="1"/>
</dbReference>
<dbReference type="GO" id="GO:0008270">
    <property type="term" value="F:zinc ion binding"/>
    <property type="evidence" value="ECO:0007669"/>
    <property type="project" value="UniProtKB-KW"/>
</dbReference>
<evidence type="ECO:0000256" key="3">
    <source>
        <dbReference type="ARBA" id="ARBA00007262"/>
    </source>
</evidence>
<dbReference type="FunFam" id="3.30.40.10:FF:000184">
    <property type="entry name" value="Baculoviral IAP repeat containing 2"/>
    <property type="match status" value="1"/>
</dbReference>
<keyword evidence="9 13" id="KW-1133">Transmembrane helix</keyword>
<dbReference type="GeneID" id="111100802"/>
<dbReference type="InterPro" id="IPR009311">
    <property type="entry name" value="IFI6/IFI27-like"/>
</dbReference>
<feature type="transmembrane region" description="Helical" evidence="13">
    <location>
        <begin position="102"/>
        <end position="121"/>
    </location>
</feature>
<evidence type="ECO:0000256" key="7">
    <source>
        <dbReference type="ARBA" id="ARBA00022771"/>
    </source>
</evidence>
<dbReference type="OrthoDB" id="6157492at2759"/>
<comment type="subcellular location">
    <subcellularLocation>
        <location evidence="1">Membrane</location>
        <topology evidence="1">Multi-pass membrane protein</topology>
    </subcellularLocation>
</comment>
<keyword evidence="4 13" id="KW-0812">Transmembrane</keyword>
<evidence type="ECO:0000256" key="1">
    <source>
        <dbReference type="ARBA" id="ARBA00004141"/>
    </source>
</evidence>
<accession>A0A8B8ADR3</accession>
<keyword evidence="7 11" id="KW-0863">Zinc-finger</keyword>
<gene>
    <name evidence="16" type="primary">LOC111100802</name>
</gene>
<feature type="compositionally biased region" description="Polar residues" evidence="12">
    <location>
        <begin position="235"/>
        <end position="244"/>
    </location>
</feature>
<keyword evidence="8" id="KW-0862">Zinc</keyword>
<dbReference type="PROSITE" id="PS50089">
    <property type="entry name" value="ZF_RING_2"/>
    <property type="match status" value="1"/>
</dbReference>
<dbReference type="Gene3D" id="6.10.110.10">
    <property type="match status" value="1"/>
</dbReference>
<dbReference type="InterPro" id="IPR038213">
    <property type="entry name" value="IFI6/IFI27-like_sf"/>
</dbReference>
<dbReference type="KEGG" id="cvn:111100802"/>
<evidence type="ECO:0000256" key="13">
    <source>
        <dbReference type="SAM" id="Phobius"/>
    </source>
</evidence>
<dbReference type="PANTHER" id="PTHR16932">
    <property type="entry name" value="INTERFERON ALPHA-INDUCIBLE PROTEIN 27"/>
    <property type="match status" value="1"/>
</dbReference>
<evidence type="ECO:0000313" key="15">
    <source>
        <dbReference type="Proteomes" id="UP000694844"/>
    </source>
</evidence>
<keyword evidence="10 13" id="KW-0472">Membrane</keyword>
<dbReference type="GO" id="GO:0006915">
    <property type="term" value="P:apoptotic process"/>
    <property type="evidence" value="ECO:0007669"/>
    <property type="project" value="UniProtKB-KW"/>
</dbReference>
<dbReference type="AlphaFoldDB" id="A0A8B8ADR3"/>
<keyword evidence="15" id="KW-1185">Reference proteome</keyword>
<comment type="similarity">
    <text evidence="3">Belongs to the IFI6/IFI27 family.</text>
</comment>
<feature type="compositionally biased region" description="Low complexity" evidence="12">
    <location>
        <begin position="245"/>
        <end position="266"/>
    </location>
</feature>
<dbReference type="Proteomes" id="UP000694844">
    <property type="component" value="Chromosome 6"/>
</dbReference>
<evidence type="ECO:0000256" key="5">
    <source>
        <dbReference type="ARBA" id="ARBA00022703"/>
    </source>
</evidence>
<evidence type="ECO:0000256" key="11">
    <source>
        <dbReference type="PROSITE-ProRule" id="PRU00175"/>
    </source>
</evidence>
<dbReference type="CDD" id="cd16510">
    <property type="entry name" value="RING-HC_IAPs"/>
    <property type="match status" value="1"/>
</dbReference>
<sequence>MSSTKKQMWVLVLFESEEVLSHPLPLGEVQDSSGRNGEEADLQEREHCMAQYYVGDEMREAIIFKRSESQKELKKIYEELLEAGKKEQKEKERKSFWRRAKVLGVGLLVGGAAVVGAPLALSAMGFSSTIVAGSLAAKMMSMAAIANGGGVAAGGLIATAQSAGAAGIATSTSVLIGTTAGSAGAFIAKKMFKEESQDSSKRKPSSKSDGSDFDKDAPSPRTSDSSDQDLEDVGSPQNTSSVPLSESPEAARSAASSHPGNPVTPVGEEEEGVTAQVGNLSLNARAETAEHLLLENQRLQEEKLCKICMDAEMDILFLPCGHLCTCRTCAIKLRECPVCKERIQNQQRVYKS</sequence>
<evidence type="ECO:0000259" key="14">
    <source>
        <dbReference type="PROSITE" id="PS50089"/>
    </source>
</evidence>
<comment type="similarity">
    <text evidence="2">Belongs to the IAP family.</text>
</comment>
<proteinExistence type="inferred from homology"/>
<keyword evidence="5" id="KW-0053">Apoptosis</keyword>
<evidence type="ECO:0000256" key="2">
    <source>
        <dbReference type="ARBA" id="ARBA00006672"/>
    </source>
</evidence>
<dbReference type="SMART" id="SM00184">
    <property type="entry name" value="RING"/>
    <property type="match status" value="1"/>
</dbReference>
<feature type="compositionally biased region" description="Basic and acidic residues" evidence="12">
    <location>
        <begin position="209"/>
        <end position="218"/>
    </location>
</feature>
<dbReference type="Pfam" id="PF13920">
    <property type="entry name" value="zf-C3HC4_3"/>
    <property type="match status" value="1"/>
</dbReference>
<dbReference type="Gene3D" id="3.30.40.10">
    <property type="entry name" value="Zinc/RING finger domain, C3HC4 (zinc finger)"/>
    <property type="match status" value="1"/>
</dbReference>
<evidence type="ECO:0000256" key="12">
    <source>
        <dbReference type="SAM" id="MobiDB-lite"/>
    </source>
</evidence>
<feature type="domain" description="RING-type" evidence="14">
    <location>
        <begin position="305"/>
        <end position="340"/>
    </location>
</feature>
<evidence type="ECO:0000256" key="10">
    <source>
        <dbReference type="ARBA" id="ARBA00023136"/>
    </source>
</evidence>